<sequence length="338" mass="37066">MPNKYLLSGPEGNVLVRCGQEDSLLTAPVGTVLFLNTVARVVSGMPIAEKLVAKMKRQVRGKVANLKDAMAGRAAAEELQKTVVTREDLAGFHPAHAAYVYAQNQVSVMSEQITALDDMAPFADIVSEAEDLYLPSAPPMSPLTMSYFTCWAFFDACVEPANETIGTTILEVGAAFGMPLDLLRLVRLMQHSRMGVFVHDGTEGSLVVLREPVSGAVCRAIVPAGYRGRKGELWFARVLPPPFPGGAEHVVFTTPYILLQPGLAEWTAYFGRVLPQAAALSLIDAYERHMKYGPTRHYWNDFVFEGYVNHRTEAIFLAGLPDVPNSRPHSPHNSARIR</sequence>
<reference evidence="1" key="1">
    <citation type="submission" date="2020-10" db="EMBL/GenBank/DDBJ databases">
        <title>Connecting structure to function with the recovery of over 1000 high-quality activated sludge metagenome-assembled genomes encoding full-length rRNA genes using long-read sequencing.</title>
        <authorList>
            <person name="Singleton C.M."/>
            <person name="Petriglieri F."/>
            <person name="Kristensen J.M."/>
            <person name="Kirkegaard R.H."/>
            <person name="Michaelsen T.Y."/>
            <person name="Andersen M.H."/>
            <person name="Karst S.M."/>
            <person name="Dueholm M.S."/>
            <person name="Nielsen P.H."/>
            <person name="Albertsen M."/>
        </authorList>
    </citation>
    <scope>NUCLEOTIDE SEQUENCE</scope>
    <source>
        <strain evidence="1">Bjer_18-Q3-R1-45_BAT3C.347</strain>
    </source>
</reference>
<comment type="caution">
    <text evidence="1">The sequence shown here is derived from an EMBL/GenBank/DDBJ whole genome shotgun (WGS) entry which is preliminary data.</text>
</comment>
<dbReference type="Proteomes" id="UP000807785">
    <property type="component" value="Unassembled WGS sequence"/>
</dbReference>
<name>A0A9D7E1J7_9PROT</name>
<organism evidence="1 2">
    <name type="scientific">Candidatus Methylophosphatis roskildensis</name>
    <dbReference type="NCBI Taxonomy" id="2899263"/>
    <lineage>
        <taxon>Bacteria</taxon>
        <taxon>Pseudomonadati</taxon>
        <taxon>Pseudomonadota</taxon>
        <taxon>Betaproteobacteria</taxon>
        <taxon>Nitrosomonadales</taxon>
        <taxon>Sterolibacteriaceae</taxon>
        <taxon>Candidatus Methylophosphatis</taxon>
    </lineage>
</organism>
<dbReference type="AlphaFoldDB" id="A0A9D7E1J7"/>
<gene>
    <name evidence="1" type="ORF">IPH26_18105</name>
</gene>
<proteinExistence type="predicted"/>
<dbReference type="EMBL" id="JADJEV010000004">
    <property type="protein sequence ID" value="MBK6974761.1"/>
    <property type="molecule type" value="Genomic_DNA"/>
</dbReference>
<evidence type="ECO:0000313" key="1">
    <source>
        <dbReference type="EMBL" id="MBK6974761.1"/>
    </source>
</evidence>
<evidence type="ECO:0000313" key="2">
    <source>
        <dbReference type="Proteomes" id="UP000807785"/>
    </source>
</evidence>
<protein>
    <submittedName>
        <fullName evidence="1">Uncharacterized protein</fullName>
    </submittedName>
</protein>
<accession>A0A9D7E1J7</accession>